<dbReference type="Gene3D" id="3.90.640.10">
    <property type="entry name" value="Actin, Chain A, domain 4"/>
    <property type="match status" value="1"/>
</dbReference>
<dbReference type="InterPro" id="IPR043129">
    <property type="entry name" value="ATPase_NBD"/>
</dbReference>
<name>D9N2U9_GUITH</name>
<feature type="non-terminal residue" evidence="2">
    <location>
        <position position="387"/>
    </location>
</feature>
<organism evidence="2">
    <name type="scientific">Guillardia theta</name>
    <name type="common">Cryptophyte</name>
    <name type="synonym">Cryptomonas phi</name>
    <dbReference type="NCBI Taxonomy" id="55529"/>
    <lineage>
        <taxon>Eukaryota</taxon>
        <taxon>Cryptophyceae</taxon>
        <taxon>Pyrenomonadales</taxon>
        <taxon>Geminigeraceae</taxon>
        <taxon>Guillardia</taxon>
    </lineage>
</organism>
<evidence type="ECO:0000313" key="2">
    <source>
        <dbReference type="EMBL" id="BAJ13481.1"/>
    </source>
</evidence>
<dbReference type="Pfam" id="PF00022">
    <property type="entry name" value="Actin"/>
    <property type="match status" value="1"/>
</dbReference>
<evidence type="ECO:0000256" key="1">
    <source>
        <dbReference type="RuleBase" id="RU000487"/>
    </source>
</evidence>
<dbReference type="AlphaFoldDB" id="D9N2U9"/>
<gene>
    <name evidence="2" type="primary">ACT4</name>
</gene>
<dbReference type="SMART" id="SM00268">
    <property type="entry name" value="ACTIN"/>
    <property type="match status" value="1"/>
</dbReference>
<dbReference type="PRINTS" id="PR00190">
    <property type="entry name" value="ACTIN"/>
</dbReference>
<protein>
    <submittedName>
        <fullName evidence="2">Actin 4</fullName>
    </submittedName>
</protein>
<sequence>MWFRPVIIDNGSGRIKAGFASDERPRFICPNVVGEVKHKKFFSFSESQQCYVGNDALAHRAILKLSYPIKHGVISDWNGMEKVWSSVITGLGVSLKHHPVLLTEAPLNPKAKREEVCERFFEGFDCPAFYIGIQAVMSLYSTGKITGVVVESGQGVSCSVPIYQGYAIWHAIKRLNLAGHELTEYLSKLLRERFEAHDLSRFVDSHVKRLLLQIICRHGSLGNLEAVSTGFVALDYEEALNKAAMSDELHVSYEMPDGQIVLIGSERFRCLEALFRPSLLGLEDVGIHWMVYNSIMKSDLDIRKDLYANIVLSGGTTMHEGFQERLQAEVVALAPRTVKVRVIAKPERDCLAFFGAAVMATICGQTTWISAKEYHTYGKAIVGRKCF</sequence>
<dbReference type="Gene3D" id="3.30.420.40">
    <property type="match status" value="2"/>
</dbReference>
<proteinExistence type="inferred from homology"/>
<reference evidence="2" key="1">
    <citation type="journal article" date="2010" name="J. Mol. Evol.">
        <title>Actin gene family dynamics in cryptomonads and red algae.</title>
        <authorList>
            <person name="Tanifuji G."/>
            <person name="Archibald J.M."/>
        </authorList>
    </citation>
    <scope>NUCLEOTIDE SEQUENCE</scope>
    <source>
        <strain evidence="2">CCMP327</strain>
    </source>
</reference>
<dbReference type="InterPro" id="IPR004000">
    <property type="entry name" value="Actin"/>
</dbReference>
<dbReference type="PANTHER" id="PTHR11937">
    <property type="entry name" value="ACTIN"/>
    <property type="match status" value="1"/>
</dbReference>
<dbReference type="SUPFAM" id="SSF53067">
    <property type="entry name" value="Actin-like ATPase domain"/>
    <property type="match status" value="2"/>
</dbReference>
<dbReference type="FunFam" id="3.30.420.40:FF:000050">
    <property type="entry name" value="Actin, alpha skeletal muscle"/>
    <property type="match status" value="1"/>
</dbReference>
<dbReference type="EMBL" id="AB544307">
    <property type="protein sequence ID" value="BAJ13481.1"/>
    <property type="molecule type" value="Genomic_DNA"/>
</dbReference>
<accession>D9N2U9</accession>
<comment type="similarity">
    <text evidence="1">Belongs to the actin family.</text>
</comment>